<evidence type="ECO:0000313" key="6">
    <source>
        <dbReference type="Proteomes" id="UP000000852"/>
    </source>
</evidence>
<accession>C6XS51</accession>
<keyword evidence="3" id="KW-0804">Transcription</keyword>
<gene>
    <name evidence="5" type="ordered locus">Phep_1178</name>
</gene>
<proteinExistence type="predicted"/>
<keyword evidence="2" id="KW-0238">DNA-binding</keyword>
<dbReference type="InterPro" id="IPR019887">
    <property type="entry name" value="Tscrpt_reg_AsnC/Lrp_C"/>
</dbReference>
<reference evidence="5 6" key="1">
    <citation type="journal article" date="2009" name="Stand. Genomic Sci.">
        <title>Complete genome sequence of Pedobacter heparinus type strain (HIM 762-3).</title>
        <authorList>
            <person name="Han C."/>
            <person name="Spring S."/>
            <person name="Lapidus A."/>
            <person name="Del Rio T.G."/>
            <person name="Tice H."/>
            <person name="Copeland A."/>
            <person name="Cheng J.F."/>
            <person name="Lucas S."/>
            <person name="Chen F."/>
            <person name="Nolan M."/>
            <person name="Bruce D."/>
            <person name="Goodwin L."/>
            <person name="Pitluck S."/>
            <person name="Ivanova N."/>
            <person name="Mavromatis K."/>
            <person name="Mikhailova N."/>
            <person name="Pati A."/>
            <person name="Chen A."/>
            <person name="Palaniappan K."/>
            <person name="Land M."/>
            <person name="Hauser L."/>
            <person name="Chang Y.J."/>
            <person name="Jeffries C.C."/>
            <person name="Saunders E."/>
            <person name="Chertkov O."/>
            <person name="Brettin T."/>
            <person name="Goker M."/>
            <person name="Rohde M."/>
            <person name="Bristow J."/>
            <person name="Eisen J.A."/>
            <person name="Markowitz V."/>
            <person name="Hugenholtz P."/>
            <person name="Kyrpides N.C."/>
            <person name="Klenk H.P."/>
            <person name="Detter J.C."/>
        </authorList>
    </citation>
    <scope>NUCLEOTIDE SEQUENCE [LARGE SCALE GENOMIC DNA]</scope>
    <source>
        <strain evidence="6">ATCC 13125 / DSM 2366 / CIP 104194 / JCM 7457 / NBRC 12017 / NCIMB 9290 / NRRL B-14731 / HIM 762-3</strain>
    </source>
</reference>
<dbReference type="AlphaFoldDB" id="C6XS51"/>
<evidence type="ECO:0000256" key="3">
    <source>
        <dbReference type="ARBA" id="ARBA00023163"/>
    </source>
</evidence>
<dbReference type="eggNOG" id="COG1522">
    <property type="taxonomic scope" value="Bacteria"/>
</dbReference>
<dbReference type="SMART" id="SM00344">
    <property type="entry name" value="HTH_ASNC"/>
    <property type="match status" value="1"/>
</dbReference>
<sequence length="169" mass="19526">MCMQLDEIDAKILFHLQKNAKIPIKEISWRIHLSQSATLARIKNLEENQYIQHYAAVLNKSKLNKKLISFTGLQLRAHAQDNLISSSRLISEFPEVINCYIVNGGFDFLLHIAVADMQEYNSFYLNALLKIKNIETVRTFFVIDELKDDNSVDLSNLFKMYSGKSLRLD</sequence>
<dbReference type="PANTHER" id="PTHR30154">
    <property type="entry name" value="LEUCINE-RESPONSIVE REGULATORY PROTEIN"/>
    <property type="match status" value="1"/>
</dbReference>
<dbReference type="SUPFAM" id="SSF46785">
    <property type="entry name" value="Winged helix' DNA-binding domain"/>
    <property type="match status" value="1"/>
</dbReference>
<evidence type="ECO:0000256" key="1">
    <source>
        <dbReference type="ARBA" id="ARBA00023015"/>
    </source>
</evidence>
<dbReference type="HOGENOM" id="CLU_091233_0_3_10"/>
<dbReference type="InterPro" id="IPR011008">
    <property type="entry name" value="Dimeric_a/b-barrel"/>
</dbReference>
<keyword evidence="1" id="KW-0805">Transcription regulation</keyword>
<dbReference type="STRING" id="485917.Phep_1178"/>
<dbReference type="GO" id="GO:0005829">
    <property type="term" value="C:cytosol"/>
    <property type="evidence" value="ECO:0007669"/>
    <property type="project" value="TreeGrafter"/>
</dbReference>
<feature type="domain" description="HTH asnC-type" evidence="4">
    <location>
        <begin position="5"/>
        <end position="74"/>
    </location>
</feature>
<dbReference type="PROSITE" id="PS50956">
    <property type="entry name" value="HTH_ASNC_2"/>
    <property type="match status" value="1"/>
</dbReference>
<dbReference type="InterPro" id="IPR036390">
    <property type="entry name" value="WH_DNA-bd_sf"/>
</dbReference>
<protein>
    <submittedName>
        <fullName evidence="5">Regulatory protein AsnC/Lrp family</fullName>
    </submittedName>
</protein>
<keyword evidence="6" id="KW-1185">Reference proteome</keyword>
<dbReference type="EMBL" id="CP001681">
    <property type="protein sequence ID" value="ACU03396.1"/>
    <property type="molecule type" value="Genomic_DNA"/>
</dbReference>
<dbReference type="Pfam" id="PF01037">
    <property type="entry name" value="AsnC_trans_reg"/>
    <property type="match status" value="1"/>
</dbReference>
<organism evidence="5 6">
    <name type="scientific">Pedobacter heparinus (strain ATCC 13125 / DSM 2366 / CIP 104194 / JCM 7457 / NBRC 12017 / NCIMB 9290 / NRRL B-14731 / HIM 762-3)</name>
    <dbReference type="NCBI Taxonomy" id="485917"/>
    <lineage>
        <taxon>Bacteria</taxon>
        <taxon>Pseudomonadati</taxon>
        <taxon>Bacteroidota</taxon>
        <taxon>Sphingobacteriia</taxon>
        <taxon>Sphingobacteriales</taxon>
        <taxon>Sphingobacteriaceae</taxon>
        <taxon>Pedobacter</taxon>
    </lineage>
</organism>
<evidence type="ECO:0000313" key="5">
    <source>
        <dbReference type="EMBL" id="ACU03396.1"/>
    </source>
</evidence>
<evidence type="ECO:0000259" key="4">
    <source>
        <dbReference type="PROSITE" id="PS50956"/>
    </source>
</evidence>
<dbReference type="PRINTS" id="PR00033">
    <property type="entry name" value="HTHASNC"/>
</dbReference>
<dbReference type="Pfam" id="PF13404">
    <property type="entry name" value="HTH_AsnC-type"/>
    <property type="match status" value="1"/>
</dbReference>
<name>C6XS51_PEDHD</name>
<dbReference type="Gene3D" id="3.30.70.920">
    <property type="match status" value="1"/>
</dbReference>
<dbReference type="Gene3D" id="1.10.10.10">
    <property type="entry name" value="Winged helix-like DNA-binding domain superfamily/Winged helix DNA-binding domain"/>
    <property type="match status" value="1"/>
</dbReference>
<evidence type="ECO:0000256" key="2">
    <source>
        <dbReference type="ARBA" id="ARBA00023125"/>
    </source>
</evidence>
<dbReference type="InterPro" id="IPR036388">
    <property type="entry name" value="WH-like_DNA-bd_sf"/>
</dbReference>
<dbReference type="PANTHER" id="PTHR30154:SF34">
    <property type="entry name" value="TRANSCRIPTIONAL REGULATOR AZLB"/>
    <property type="match status" value="1"/>
</dbReference>
<dbReference type="Proteomes" id="UP000000852">
    <property type="component" value="Chromosome"/>
</dbReference>
<dbReference type="KEGG" id="phe:Phep_1178"/>
<dbReference type="InterPro" id="IPR019888">
    <property type="entry name" value="Tscrpt_reg_AsnC-like"/>
</dbReference>
<dbReference type="GO" id="GO:0043565">
    <property type="term" value="F:sequence-specific DNA binding"/>
    <property type="evidence" value="ECO:0007669"/>
    <property type="project" value="InterPro"/>
</dbReference>
<dbReference type="SUPFAM" id="SSF54909">
    <property type="entry name" value="Dimeric alpha+beta barrel"/>
    <property type="match status" value="1"/>
</dbReference>
<dbReference type="InterPro" id="IPR000485">
    <property type="entry name" value="AsnC-type_HTH_dom"/>
</dbReference>
<dbReference type="GO" id="GO:0043200">
    <property type="term" value="P:response to amino acid"/>
    <property type="evidence" value="ECO:0007669"/>
    <property type="project" value="TreeGrafter"/>
</dbReference>